<gene>
    <name evidence="1" type="ORF">LCGC14_0295330</name>
</gene>
<dbReference type="EMBL" id="LAZR01000179">
    <property type="protein sequence ID" value="KKN83880.1"/>
    <property type="molecule type" value="Genomic_DNA"/>
</dbReference>
<accession>A0A0F9TS76</accession>
<proteinExistence type="predicted"/>
<dbReference type="AlphaFoldDB" id="A0A0F9TS76"/>
<reference evidence="1" key="1">
    <citation type="journal article" date="2015" name="Nature">
        <title>Complex archaea that bridge the gap between prokaryotes and eukaryotes.</title>
        <authorList>
            <person name="Spang A."/>
            <person name="Saw J.H."/>
            <person name="Jorgensen S.L."/>
            <person name="Zaremba-Niedzwiedzka K."/>
            <person name="Martijn J."/>
            <person name="Lind A.E."/>
            <person name="van Eijk R."/>
            <person name="Schleper C."/>
            <person name="Guy L."/>
            <person name="Ettema T.J."/>
        </authorList>
    </citation>
    <scope>NUCLEOTIDE SEQUENCE</scope>
</reference>
<sequence length="93" mass="11217">MESWENEESDNPPRKWPTASTRLNWARNNYQNHSLQWKLQRFLILLMNMIALNDQLEEEGGEALVSPKQRKQWIEMYETFRPTQQAGRPRNNE</sequence>
<evidence type="ECO:0000313" key="1">
    <source>
        <dbReference type="EMBL" id="KKN83880.1"/>
    </source>
</evidence>
<name>A0A0F9TS76_9ZZZZ</name>
<protein>
    <submittedName>
        <fullName evidence="1">Uncharacterized protein</fullName>
    </submittedName>
</protein>
<comment type="caution">
    <text evidence="1">The sequence shown here is derived from an EMBL/GenBank/DDBJ whole genome shotgun (WGS) entry which is preliminary data.</text>
</comment>
<organism evidence="1">
    <name type="scientific">marine sediment metagenome</name>
    <dbReference type="NCBI Taxonomy" id="412755"/>
    <lineage>
        <taxon>unclassified sequences</taxon>
        <taxon>metagenomes</taxon>
        <taxon>ecological metagenomes</taxon>
    </lineage>
</organism>